<organism evidence="1 2">
    <name type="scientific">Paenibacillus rhizovicinus</name>
    <dbReference type="NCBI Taxonomy" id="2704463"/>
    <lineage>
        <taxon>Bacteria</taxon>
        <taxon>Bacillati</taxon>
        <taxon>Bacillota</taxon>
        <taxon>Bacilli</taxon>
        <taxon>Bacillales</taxon>
        <taxon>Paenibacillaceae</taxon>
        <taxon>Paenibacillus</taxon>
    </lineage>
</organism>
<reference evidence="1 2" key="1">
    <citation type="submission" date="2020-02" db="EMBL/GenBank/DDBJ databases">
        <title>Paenibacillus sp. nov., isolated from rhizosphere soil of tomato.</title>
        <authorList>
            <person name="Weon H.-Y."/>
            <person name="Lee S.A."/>
        </authorList>
    </citation>
    <scope>NUCLEOTIDE SEQUENCE [LARGE SCALE GENOMIC DNA]</scope>
    <source>
        <strain evidence="1 2">14171R-81</strain>
    </source>
</reference>
<accession>A0A6C0NZK2</accession>
<sequence length="157" mass="16938">MQAAQAEQNGRTKVFLQERMDSTRIARVECFRFDGEAARLLVPGCGSGDCCGMVKLSAAEGDWGAGVFRECRLKGDFVQWACAFQRVKRATLAEGLREALLKQESWGNARTAAFLMALQALASGSAFRSGTGAAGPLPASFGDPAYCFRHAEAYVIF</sequence>
<dbReference type="EMBL" id="CP048286">
    <property type="protein sequence ID" value="QHW31366.1"/>
    <property type="molecule type" value="Genomic_DNA"/>
</dbReference>
<dbReference type="KEGG" id="prz:GZH47_11280"/>
<proteinExistence type="predicted"/>
<evidence type="ECO:0000313" key="2">
    <source>
        <dbReference type="Proteomes" id="UP000479114"/>
    </source>
</evidence>
<dbReference type="Proteomes" id="UP000479114">
    <property type="component" value="Chromosome"/>
</dbReference>
<keyword evidence="2" id="KW-1185">Reference proteome</keyword>
<dbReference type="RefSeq" id="WP_162640174.1">
    <property type="nucleotide sequence ID" value="NZ_CP048286.1"/>
</dbReference>
<evidence type="ECO:0000313" key="1">
    <source>
        <dbReference type="EMBL" id="QHW31366.1"/>
    </source>
</evidence>
<protein>
    <submittedName>
        <fullName evidence="1">Uncharacterized protein</fullName>
    </submittedName>
</protein>
<gene>
    <name evidence="1" type="ORF">GZH47_11280</name>
</gene>
<dbReference type="AlphaFoldDB" id="A0A6C0NZK2"/>
<name>A0A6C0NZK2_9BACL</name>